<evidence type="ECO:0000313" key="1">
    <source>
        <dbReference type="EMBL" id="MBM6399522.1"/>
    </source>
</evidence>
<dbReference type="EMBL" id="JAFDVD010000005">
    <property type="protein sequence ID" value="MBM6399522.1"/>
    <property type="molecule type" value="Genomic_DNA"/>
</dbReference>
<organism evidence="1 2">
    <name type="scientific">Phycicoccus sonneratiae</name>
    <dbReference type="NCBI Taxonomy" id="2807628"/>
    <lineage>
        <taxon>Bacteria</taxon>
        <taxon>Bacillati</taxon>
        <taxon>Actinomycetota</taxon>
        <taxon>Actinomycetes</taxon>
        <taxon>Micrococcales</taxon>
        <taxon>Intrasporangiaceae</taxon>
        <taxon>Phycicoccus</taxon>
    </lineage>
</organism>
<protein>
    <submittedName>
        <fullName evidence="1">AlkZ family DNA glycosylase</fullName>
    </submittedName>
</protein>
<gene>
    <name evidence="1" type="ORF">JQN70_03900</name>
</gene>
<proteinExistence type="predicted"/>
<name>A0ABS2CI30_9MICO</name>
<dbReference type="InterPro" id="IPR009351">
    <property type="entry name" value="AlkZ-like"/>
</dbReference>
<comment type="caution">
    <text evidence="1">The sequence shown here is derived from an EMBL/GenBank/DDBJ whole genome shotgun (WGS) entry which is preliminary data.</text>
</comment>
<dbReference type="PANTHER" id="PTHR38479:SF2">
    <property type="entry name" value="WINGED HELIX DNA-BINDING DOMAIN-CONTAINING PROTEIN"/>
    <property type="match status" value="1"/>
</dbReference>
<dbReference type="PANTHER" id="PTHR38479">
    <property type="entry name" value="LMO0824 PROTEIN"/>
    <property type="match status" value="1"/>
</dbReference>
<dbReference type="RefSeq" id="WP_204130009.1">
    <property type="nucleotide sequence ID" value="NZ_JAFDVD010000005.1"/>
</dbReference>
<dbReference type="Proteomes" id="UP001430172">
    <property type="component" value="Unassembled WGS sequence"/>
</dbReference>
<keyword evidence="2" id="KW-1185">Reference proteome</keyword>
<sequence>MAAADALAGLHATEPATVHLAAWARVPGTTVGAVEDALYRRRDLVKQTAMRQTLFAWPRSLLPAVLGGPSARVADSIGRRVARDLESSGVTTDGGGWLGAAADEVVDALGTAELTAPELRAALPHLDVTIDRSPGTKWGASVPVLPQVLWVLTARGRVVRAGNAGHWRLSKPRYATAEAWFGEVPAPLDGRAAHAEIIGRWLRAFGPGTEDDLRWWLGGTLGTVRAALGDLGAVPVGLDGTDDVGWLLPDDLDPVDAPDPWAALLPTLDPTVMGWRGRGSYLGGHGPALVDTAGNAGTTAWWDGRVVGCWVQGEDARVRIGLLDRLPAAARRALDAEAERLTTWLDGVRVTTLYVSPAMREAAG</sequence>
<dbReference type="Pfam" id="PF06224">
    <property type="entry name" value="AlkZ-like"/>
    <property type="match status" value="1"/>
</dbReference>
<evidence type="ECO:0000313" key="2">
    <source>
        <dbReference type="Proteomes" id="UP001430172"/>
    </source>
</evidence>
<accession>A0ABS2CI30</accession>
<reference evidence="1" key="1">
    <citation type="submission" date="2021-02" db="EMBL/GenBank/DDBJ databases">
        <title>Phycicoccus sp. MQZ13P-5T, whole genome shotgun sequence.</title>
        <authorList>
            <person name="Tuo L."/>
        </authorList>
    </citation>
    <scope>NUCLEOTIDE SEQUENCE</scope>
    <source>
        <strain evidence="1">MQZ13P-5</strain>
    </source>
</reference>